<accession>A0A382VCI6</accession>
<organism evidence="1">
    <name type="scientific">marine metagenome</name>
    <dbReference type="NCBI Taxonomy" id="408172"/>
    <lineage>
        <taxon>unclassified sequences</taxon>
        <taxon>metagenomes</taxon>
        <taxon>ecological metagenomes</taxon>
    </lineage>
</organism>
<gene>
    <name evidence="1" type="ORF">METZ01_LOCUS397058</name>
</gene>
<feature type="non-terminal residue" evidence="1">
    <location>
        <position position="30"/>
    </location>
</feature>
<dbReference type="EMBL" id="UINC01150901">
    <property type="protein sequence ID" value="SVD44204.1"/>
    <property type="molecule type" value="Genomic_DNA"/>
</dbReference>
<proteinExistence type="predicted"/>
<reference evidence="1" key="1">
    <citation type="submission" date="2018-05" db="EMBL/GenBank/DDBJ databases">
        <authorList>
            <person name="Lanie J.A."/>
            <person name="Ng W.-L."/>
            <person name="Kazmierczak K.M."/>
            <person name="Andrzejewski T.M."/>
            <person name="Davidsen T.M."/>
            <person name="Wayne K.J."/>
            <person name="Tettelin H."/>
            <person name="Glass J.I."/>
            <person name="Rusch D."/>
            <person name="Podicherti R."/>
            <person name="Tsui H.-C.T."/>
            <person name="Winkler M.E."/>
        </authorList>
    </citation>
    <scope>NUCLEOTIDE SEQUENCE</scope>
</reference>
<sequence>MFLIVRTELIRFSASLSAATLVGIECLFDI</sequence>
<name>A0A382VCI6_9ZZZZ</name>
<dbReference type="AlphaFoldDB" id="A0A382VCI6"/>
<protein>
    <submittedName>
        <fullName evidence="1">Uncharacterized protein</fullName>
    </submittedName>
</protein>
<evidence type="ECO:0000313" key="1">
    <source>
        <dbReference type="EMBL" id="SVD44204.1"/>
    </source>
</evidence>